<keyword evidence="2" id="KW-1185">Reference proteome</keyword>
<organism evidence="1 2">
    <name type="scientific">Coniosporium uncinatum</name>
    <dbReference type="NCBI Taxonomy" id="93489"/>
    <lineage>
        <taxon>Eukaryota</taxon>
        <taxon>Fungi</taxon>
        <taxon>Dikarya</taxon>
        <taxon>Ascomycota</taxon>
        <taxon>Pezizomycotina</taxon>
        <taxon>Dothideomycetes</taxon>
        <taxon>Dothideomycetes incertae sedis</taxon>
        <taxon>Coniosporium</taxon>
    </lineage>
</organism>
<accession>A0ACC3DV76</accession>
<reference evidence="1" key="1">
    <citation type="submission" date="2024-09" db="EMBL/GenBank/DDBJ databases">
        <title>Black Yeasts Isolated from many extreme environments.</title>
        <authorList>
            <person name="Coleine C."/>
            <person name="Stajich J.E."/>
            <person name="Selbmann L."/>
        </authorList>
    </citation>
    <scope>NUCLEOTIDE SEQUENCE</scope>
    <source>
        <strain evidence="1">CCFEE 5737</strain>
    </source>
</reference>
<dbReference type="Proteomes" id="UP001186974">
    <property type="component" value="Unassembled WGS sequence"/>
</dbReference>
<gene>
    <name evidence="1" type="ORF">LTS18_001258</name>
</gene>
<protein>
    <submittedName>
        <fullName evidence="1">Uncharacterized protein</fullName>
    </submittedName>
</protein>
<name>A0ACC3DV76_9PEZI</name>
<dbReference type="EMBL" id="JAWDJW010000559">
    <property type="protein sequence ID" value="KAK3080449.1"/>
    <property type="molecule type" value="Genomic_DNA"/>
</dbReference>
<sequence>MAYDSQISFTLDTICPWTALARKRLLKALDQVRAQNPPVTFTLKYFPYQLYPEASKEGESKFEWYKKTKYNDSDEQMQKYMMLMTSYGNDAGIDFKFGGEVANTLDAHRLIQHFQEEKGTEVANKIVGSLYSQYFENEKHPSSRETLLQAAADAGISEKEAGPFIDDEYEGLMDVKMLIQEQAGNDIDAVPHINFEGRKRDFTLLGAKEVDDYVKTLQQVIKECS</sequence>
<proteinExistence type="predicted"/>
<comment type="caution">
    <text evidence="1">The sequence shown here is derived from an EMBL/GenBank/DDBJ whole genome shotgun (WGS) entry which is preliminary data.</text>
</comment>
<evidence type="ECO:0000313" key="2">
    <source>
        <dbReference type="Proteomes" id="UP001186974"/>
    </source>
</evidence>
<evidence type="ECO:0000313" key="1">
    <source>
        <dbReference type="EMBL" id="KAK3080449.1"/>
    </source>
</evidence>